<dbReference type="SMART" id="SM00043">
    <property type="entry name" value="CY"/>
    <property type="match status" value="1"/>
</dbReference>
<feature type="domain" description="Cystatin" evidence="3">
    <location>
        <begin position="7"/>
        <end position="98"/>
    </location>
</feature>
<keyword evidence="2" id="KW-0789">Thiol protease inhibitor</keyword>
<dbReference type="Pfam" id="PF16845">
    <property type="entry name" value="SQAPI"/>
    <property type="match status" value="1"/>
</dbReference>
<sequence length="99" mass="11492">MKDEAETPCGGWERIKDIKDSKVDVIAKFAVSQFNKQNNTKLKFQTVVSGDLQYVQGINFRLVLHVSDEDDGGRRTYEAEVYEQDWLDSRVLEYFKPVD</sequence>
<comment type="caution">
    <text evidence="4">The sequence shown here is derived from an EMBL/GenBank/DDBJ whole genome shotgun (WGS) entry which is preliminary data.</text>
</comment>
<evidence type="ECO:0000313" key="5">
    <source>
        <dbReference type="Proteomes" id="UP000467841"/>
    </source>
</evidence>
<accession>A0A6D2HG18</accession>
<evidence type="ECO:0000313" key="4">
    <source>
        <dbReference type="EMBL" id="CAA7014982.1"/>
    </source>
</evidence>
<keyword evidence="1" id="KW-0646">Protease inhibitor</keyword>
<keyword evidence="5" id="KW-1185">Reference proteome</keyword>
<evidence type="ECO:0000256" key="2">
    <source>
        <dbReference type="ARBA" id="ARBA00022704"/>
    </source>
</evidence>
<dbReference type="OrthoDB" id="1109061at2759"/>
<dbReference type="SUPFAM" id="SSF54403">
    <property type="entry name" value="Cystatin/monellin"/>
    <property type="match status" value="1"/>
</dbReference>
<protein>
    <recommendedName>
        <fullName evidence="3">Cystatin domain-containing protein</fullName>
    </recommendedName>
</protein>
<dbReference type="Gene3D" id="3.10.450.10">
    <property type="match status" value="1"/>
</dbReference>
<proteinExistence type="predicted"/>
<gene>
    <name evidence="4" type="ORF">MERR_LOCUS2217</name>
</gene>
<dbReference type="InterPro" id="IPR000010">
    <property type="entry name" value="Cystatin_dom"/>
</dbReference>
<evidence type="ECO:0000256" key="1">
    <source>
        <dbReference type="ARBA" id="ARBA00022690"/>
    </source>
</evidence>
<reference evidence="4" key="1">
    <citation type="submission" date="2020-01" db="EMBL/GenBank/DDBJ databases">
        <authorList>
            <person name="Mishra B."/>
        </authorList>
    </citation>
    <scope>NUCLEOTIDE SEQUENCE [LARGE SCALE GENOMIC DNA]</scope>
</reference>
<dbReference type="AlphaFoldDB" id="A0A6D2HG18"/>
<organism evidence="4 5">
    <name type="scientific">Microthlaspi erraticum</name>
    <dbReference type="NCBI Taxonomy" id="1685480"/>
    <lineage>
        <taxon>Eukaryota</taxon>
        <taxon>Viridiplantae</taxon>
        <taxon>Streptophyta</taxon>
        <taxon>Embryophyta</taxon>
        <taxon>Tracheophyta</taxon>
        <taxon>Spermatophyta</taxon>
        <taxon>Magnoliopsida</taxon>
        <taxon>eudicotyledons</taxon>
        <taxon>Gunneridae</taxon>
        <taxon>Pentapetalae</taxon>
        <taxon>rosids</taxon>
        <taxon>malvids</taxon>
        <taxon>Brassicales</taxon>
        <taxon>Brassicaceae</taxon>
        <taxon>Coluteocarpeae</taxon>
        <taxon>Microthlaspi</taxon>
    </lineage>
</organism>
<dbReference type="PANTHER" id="PTHR47364:SF2">
    <property type="entry name" value="CYSTEINE PROTEINASE INHIBITOR 5"/>
    <property type="match status" value="1"/>
</dbReference>
<dbReference type="CDD" id="cd00042">
    <property type="entry name" value="CY"/>
    <property type="match status" value="1"/>
</dbReference>
<evidence type="ECO:0000259" key="3">
    <source>
        <dbReference type="SMART" id="SM00043"/>
    </source>
</evidence>
<dbReference type="InterPro" id="IPR046350">
    <property type="entry name" value="Cystatin_sf"/>
</dbReference>
<dbReference type="EMBL" id="CACVBM020000133">
    <property type="protein sequence ID" value="CAA7014982.1"/>
    <property type="molecule type" value="Genomic_DNA"/>
</dbReference>
<name>A0A6D2HG18_9BRAS</name>
<dbReference type="GO" id="GO:0004869">
    <property type="term" value="F:cysteine-type endopeptidase inhibitor activity"/>
    <property type="evidence" value="ECO:0007669"/>
    <property type="project" value="UniProtKB-KW"/>
</dbReference>
<dbReference type="PANTHER" id="PTHR47364">
    <property type="entry name" value="CYSTEINE PROTEINASE INHIBITOR 5"/>
    <property type="match status" value="1"/>
</dbReference>
<dbReference type="Proteomes" id="UP000467841">
    <property type="component" value="Unassembled WGS sequence"/>
</dbReference>